<evidence type="ECO:0000313" key="1">
    <source>
        <dbReference type="EMBL" id="KAG6393003.1"/>
    </source>
</evidence>
<sequence length="162" mass="19071">MRSTLRLQEMSHPEDSIAFKTFDQTHPLFASESRIVSDSNSIQFSTVDVHERSVHVSHCDGPKNPKQNIDVFLQPLITDLNDLWDEAIQDSQAFSVKHGRKTTWFDCHRRCIHMNHRFRKDKQYFRKNRIEHSGPPPILNGEQILDHLDQFGFKRVFDEDVE</sequence>
<gene>
    <name evidence="1" type="ORF">SASPL_147233</name>
</gene>
<dbReference type="Proteomes" id="UP000298416">
    <property type="component" value="Unassembled WGS sequence"/>
</dbReference>
<reference evidence="1" key="2">
    <citation type="submission" date="2020-08" db="EMBL/GenBank/DDBJ databases">
        <title>Plant Genome Project.</title>
        <authorList>
            <person name="Zhang R.-G."/>
        </authorList>
    </citation>
    <scope>NUCLEOTIDE SEQUENCE</scope>
    <source>
        <strain evidence="1">Huo1</strain>
        <tissue evidence="1">Leaf</tissue>
    </source>
</reference>
<accession>A0A8X8WET7</accession>
<name>A0A8X8WET7_SALSN</name>
<organism evidence="1">
    <name type="scientific">Salvia splendens</name>
    <name type="common">Scarlet sage</name>
    <dbReference type="NCBI Taxonomy" id="180675"/>
    <lineage>
        <taxon>Eukaryota</taxon>
        <taxon>Viridiplantae</taxon>
        <taxon>Streptophyta</taxon>
        <taxon>Embryophyta</taxon>
        <taxon>Tracheophyta</taxon>
        <taxon>Spermatophyta</taxon>
        <taxon>Magnoliopsida</taxon>
        <taxon>eudicotyledons</taxon>
        <taxon>Gunneridae</taxon>
        <taxon>Pentapetalae</taxon>
        <taxon>asterids</taxon>
        <taxon>lamiids</taxon>
        <taxon>Lamiales</taxon>
        <taxon>Lamiaceae</taxon>
        <taxon>Nepetoideae</taxon>
        <taxon>Mentheae</taxon>
        <taxon>Salviinae</taxon>
        <taxon>Salvia</taxon>
        <taxon>Salvia subgen. Calosphace</taxon>
        <taxon>core Calosphace</taxon>
    </lineage>
</organism>
<evidence type="ECO:0000313" key="2">
    <source>
        <dbReference type="Proteomes" id="UP000298416"/>
    </source>
</evidence>
<proteinExistence type="predicted"/>
<keyword evidence="2" id="KW-1185">Reference proteome</keyword>
<comment type="caution">
    <text evidence="1">The sequence shown here is derived from an EMBL/GenBank/DDBJ whole genome shotgun (WGS) entry which is preliminary data.</text>
</comment>
<dbReference type="EMBL" id="PNBA02000018">
    <property type="protein sequence ID" value="KAG6393003.1"/>
    <property type="molecule type" value="Genomic_DNA"/>
</dbReference>
<reference evidence="1" key="1">
    <citation type="submission" date="2018-01" db="EMBL/GenBank/DDBJ databases">
        <authorList>
            <person name="Mao J.F."/>
        </authorList>
    </citation>
    <scope>NUCLEOTIDE SEQUENCE</scope>
    <source>
        <strain evidence="1">Huo1</strain>
        <tissue evidence="1">Leaf</tissue>
    </source>
</reference>
<protein>
    <submittedName>
        <fullName evidence="1">Uncharacterized protein</fullName>
    </submittedName>
</protein>
<dbReference type="AlphaFoldDB" id="A0A8X8WET7"/>